<dbReference type="EMBL" id="AJVK01015799">
    <property type="status" value="NOT_ANNOTATED_CDS"/>
    <property type="molecule type" value="Genomic_DNA"/>
</dbReference>
<organism evidence="4 5">
    <name type="scientific">Phlebotomus papatasi</name>
    <name type="common">Sandfly</name>
    <dbReference type="NCBI Taxonomy" id="29031"/>
    <lineage>
        <taxon>Eukaryota</taxon>
        <taxon>Metazoa</taxon>
        <taxon>Ecdysozoa</taxon>
        <taxon>Arthropoda</taxon>
        <taxon>Hexapoda</taxon>
        <taxon>Insecta</taxon>
        <taxon>Pterygota</taxon>
        <taxon>Neoptera</taxon>
        <taxon>Endopterygota</taxon>
        <taxon>Diptera</taxon>
        <taxon>Nematocera</taxon>
        <taxon>Psychodoidea</taxon>
        <taxon>Psychodidae</taxon>
        <taxon>Phlebotomus</taxon>
        <taxon>Phlebotomus</taxon>
    </lineage>
</organism>
<evidence type="ECO:0000259" key="2">
    <source>
        <dbReference type="Pfam" id="PF21787"/>
    </source>
</evidence>
<evidence type="ECO:0008006" key="6">
    <source>
        <dbReference type="Google" id="ProtNLM"/>
    </source>
</evidence>
<accession>A0A1B0DJI0</accession>
<protein>
    <recommendedName>
        <fullName evidence="6">THAP-type domain-containing protein</fullName>
    </recommendedName>
</protein>
<dbReference type="Pfam" id="PF21788">
    <property type="entry name" value="TNP-like_GBD"/>
    <property type="match status" value="1"/>
</dbReference>
<proteinExistence type="predicted"/>
<dbReference type="VEuPathDB" id="VectorBase:PPAI008404"/>
<dbReference type="EnsemblMetazoa" id="PPAI008404-RA">
    <property type="protein sequence ID" value="PPAI008404-PA"/>
    <property type="gene ID" value="PPAI008404"/>
</dbReference>
<evidence type="ECO:0000259" key="1">
    <source>
        <dbReference type="Pfam" id="PF12017"/>
    </source>
</evidence>
<dbReference type="AlphaFoldDB" id="A0A1B0DJI0"/>
<evidence type="ECO:0000313" key="4">
    <source>
        <dbReference type="EnsemblMetazoa" id="PPAI008404-PA"/>
    </source>
</evidence>
<dbReference type="Pfam" id="PF12017">
    <property type="entry name" value="Tnp_P_element"/>
    <property type="match status" value="1"/>
</dbReference>
<feature type="domain" description="Transposable element P transposase-like GTP-binding insertion" evidence="3">
    <location>
        <begin position="249"/>
        <end position="368"/>
    </location>
</feature>
<evidence type="ECO:0000313" key="5">
    <source>
        <dbReference type="Proteomes" id="UP000092462"/>
    </source>
</evidence>
<evidence type="ECO:0000259" key="3">
    <source>
        <dbReference type="Pfam" id="PF21788"/>
    </source>
</evidence>
<keyword evidence="5" id="KW-1185">Reference proteome</keyword>
<name>A0A1B0DJI0_PHLPP</name>
<sequence>MTPPMTALFNRIIGKESAHQYNEILKRFAIELDFISPRAYRFVRAQSGNNLPNPRTIGGWFESIDCDPGLTKESFELLKSFCANEKSQGRQVICQLVFDEVFIFTHVQRIGSKIYGEPSFGDVAIQESTTAAAKKKKTAKKKSKGATQILLFMLVSIDMRWKIPVGYFPIDTLYADQKAELILKTIYRAEDAGVVVLGLTFDGSKVNFSAMRMLGVDLEEEKEVYSFSSPDISEGNSEENVIFAYPDPCHMVKLIRNVFGEHKMIDGEGREICFKFILELFNLQRSVGMNFNNKLKIAHIEFDNRKMNVRLATQLLSNSVAEDIDMCRNELQLPQFSGSEGTTNFIKIINASFDVLNSRNASQIGYKNLINEENITSIENFCKETISYINNLQLLSNSITSDDSISIPWAYSIPKVPTLTPVIEENTTQKATLS</sequence>
<dbReference type="VEuPathDB" id="VectorBase:PPAPM1_004403"/>
<dbReference type="InterPro" id="IPR021896">
    <property type="entry name" value="THAP9-like_HTH"/>
</dbReference>
<feature type="domain" description="Transposable element P transposase-like RNase H" evidence="2">
    <location>
        <begin position="66"/>
        <end position="215"/>
    </location>
</feature>
<reference evidence="4" key="1">
    <citation type="submission" date="2022-08" db="UniProtKB">
        <authorList>
            <consortium name="EnsemblMetazoa"/>
        </authorList>
    </citation>
    <scope>IDENTIFICATION</scope>
    <source>
        <strain evidence="4">Israel</strain>
    </source>
</reference>
<dbReference type="InterPro" id="IPR048365">
    <property type="entry name" value="TNP-like_RNaseH_N"/>
</dbReference>
<dbReference type="Pfam" id="PF21787">
    <property type="entry name" value="TNP-like_RNaseH_N"/>
    <property type="match status" value="1"/>
</dbReference>
<feature type="domain" description="THAP9-like helix-turn-helix" evidence="1">
    <location>
        <begin position="10"/>
        <end position="60"/>
    </location>
</feature>
<dbReference type="EMBL" id="AJVK01015800">
    <property type="status" value="NOT_ANNOTATED_CDS"/>
    <property type="molecule type" value="Genomic_DNA"/>
</dbReference>
<dbReference type="Proteomes" id="UP000092462">
    <property type="component" value="Unassembled WGS sequence"/>
</dbReference>
<dbReference type="InterPro" id="IPR048366">
    <property type="entry name" value="TNP-like_GBD"/>
</dbReference>